<name>A0A1E2V8W3_9GAMM</name>
<evidence type="ECO:0000256" key="1">
    <source>
        <dbReference type="ARBA" id="ARBA00004651"/>
    </source>
</evidence>
<keyword evidence="3 6" id="KW-0812">Transmembrane</keyword>
<dbReference type="InterPro" id="IPR005538">
    <property type="entry name" value="LrgA/CidA"/>
</dbReference>
<dbReference type="RefSeq" id="WP_068997864.1">
    <property type="nucleotide sequence ID" value="NZ_MDTQ01000001.1"/>
</dbReference>
<dbReference type="Pfam" id="PF03788">
    <property type="entry name" value="LrgA"/>
    <property type="match status" value="1"/>
</dbReference>
<proteinExistence type="predicted"/>
<evidence type="ECO:0008006" key="9">
    <source>
        <dbReference type="Google" id="ProtNLM"/>
    </source>
</evidence>
<dbReference type="EMBL" id="MDTQ01000001">
    <property type="protein sequence ID" value="ODC03448.1"/>
    <property type="molecule type" value="Genomic_DNA"/>
</dbReference>
<reference evidence="7 8" key="1">
    <citation type="submission" date="2016-08" db="EMBL/GenBank/DDBJ databases">
        <authorList>
            <person name="Seilhamer J.J."/>
        </authorList>
    </citation>
    <scope>NUCLEOTIDE SEQUENCE [LARGE SCALE GENOMIC DNA]</scope>
    <source>
        <strain evidence="7 8">PH27A</strain>
    </source>
</reference>
<dbReference type="PANTHER" id="PTHR33931">
    <property type="entry name" value="HOLIN-LIKE PROTEIN CIDA-RELATED"/>
    <property type="match status" value="1"/>
</dbReference>
<gene>
    <name evidence="7" type="ORF">BFW38_07690</name>
</gene>
<dbReference type="PANTHER" id="PTHR33931:SF2">
    <property type="entry name" value="HOLIN-LIKE PROTEIN CIDA"/>
    <property type="match status" value="1"/>
</dbReference>
<organism evidence="7 8">
    <name type="scientific">Terasakiispira papahanaumokuakeensis</name>
    <dbReference type="NCBI Taxonomy" id="197479"/>
    <lineage>
        <taxon>Bacteria</taxon>
        <taxon>Pseudomonadati</taxon>
        <taxon>Pseudomonadota</taxon>
        <taxon>Gammaproteobacteria</taxon>
        <taxon>Oceanospirillales</taxon>
        <taxon>Terasakiispira</taxon>
    </lineage>
</organism>
<evidence type="ECO:0000256" key="3">
    <source>
        <dbReference type="ARBA" id="ARBA00022692"/>
    </source>
</evidence>
<comment type="subcellular location">
    <subcellularLocation>
        <location evidence="1">Cell membrane</location>
        <topology evidence="1">Multi-pass membrane protein</topology>
    </subcellularLocation>
</comment>
<feature type="transmembrane region" description="Helical" evidence="6">
    <location>
        <begin position="84"/>
        <end position="106"/>
    </location>
</feature>
<keyword evidence="4 6" id="KW-1133">Transmembrane helix</keyword>
<comment type="caution">
    <text evidence="7">The sequence shown here is derived from an EMBL/GenBank/DDBJ whole genome shotgun (WGS) entry which is preliminary data.</text>
</comment>
<dbReference type="Proteomes" id="UP000094291">
    <property type="component" value="Unassembled WGS sequence"/>
</dbReference>
<dbReference type="STRING" id="197479.BFW38_07690"/>
<accession>A0A1E2V8W3</accession>
<keyword evidence="2" id="KW-1003">Cell membrane</keyword>
<evidence type="ECO:0000256" key="6">
    <source>
        <dbReference type="SAM" id="Phobius"/>
    </source>
</evidence>
<evidence type="ECO:0000256" key="4">
    <source>
        <dbReference type="ARBA" id="ARBA00022989"/>
    </source>
</evidence>
<dbReference type="GO" id="GO:0005886">
    <property type="term" value="C:plasma membrane"/>
    <property type="evidence" value="ECO:0007669"/>
    <property type="project" value="UniProtKB-SubCell"/>
</dbReference>
<evidence type="ECO:0000256" key="5">
    <source>
        <dbReference type="ARBA" id="ARBA00023136"/>
    </source>
</evidence>
<keyword evidence="8" id="KW-1185">Reference proteome</keyword>
<dbReference type="AlphaFoldDB" id="A0A1E2V8W3"/>
<evidence type="ECO:0000313" key="8">
    <source>
        <dbReference type="Proteomes" id="UP000094291"/>
    </source>
</evidence>
<sequence>MSLIKGFLQILLFLILGEGISFVFALPVTGNVIGMLLLCLFLLLRQQVGEGLRLASDKLISLLSLLLLPGGAGLFFLGDVMDGQWVGVLVSVLVGTLLSFISTLWLMQRLVRRPSEPQPPELQQES</sequence>
<keyword evidence="5 6" id="KW-0472">Membrane</keyword>
<evidence type="ECO:0000256" key="2">
    <source>
        <dbReference type="ARBA" id="ARBA00022475"/>
    </source>
</evidence>
<evidence type="ECO:0000313" key="7">
    <source>
        <dbReference type="EMBL" id="ODC03448.1"/>
    </source>
</evidence>
<protein>
    <recommendedName>
        <fullName evidence="9">Murein hydrolase transporter LrgA</fullName>
    </recommendedName>
</protein>
<feature type="transmembrane region" description="Helical" evidence="6">
    <location>
        <begin position="60"/>
        <end position="78"/>
    </location>
</feature>